<keyword evidence="2" id="KW-1185">Reference proteome</keyword>
<protein>
    <submittedName>
        <fullName evidence="1">Uncharacterized protein</fullName>
    </submittedName>
</protein>
<reference evidence="2" key="1">
    <citation type="journal article" date="2016" name="Nat. Biotechnol.">
        <title>Sequencing wild and cultivated cassava and related species reveals extensive interspecific hybridization and genetic diversity.</title>
        <authorList>
            <person name="Bredeson J.V."/>
            <person name="Lyons J.B."/>
            <person name="Prochnik S.E."/>
            <person name="Wu G.A."/>
            <person name="Ha C.M."/>
            <person name="Edsinger-Gonzales E."/>
            <person name="Grimwood J."/>
            <person name="Schmutz J."/>
            <person name="Rabbi I.Y."/>
            <person name="Egesi C."/>
            <person name="Nauluvula P."/>
            <person name="Lebot V."/>
            <person name="Ndunguru J."/>
            <person name="Mkamilo G."/>
            <person name="Bart R.S."/>
            <person name="Setter T.L."/>
            <person name="Gleadow R.M."/>
            <person name="Kulakow P."/>
            <person name="Ferguson M.E."/>
            <person name="Rounsley S."/>
            <person name="Rokhsar D.S."/>
        </authorList>
    </citation>
    <scope>NUCLEOTIDE SEQUENCE [LARGE SCALE GENOMIC DNA]</scope>
    <source>
        <strain evidence="2">cv. AM560-2</strain>
    </source>
</reference>
<dbReference type="EMBL" id="CM004398">
    <property type="protein sequence ID" value="KAG8642948.1"/>
    <property type="molecule type" value="Genomic_DNA"/>
</dbReference>
<accession>A0ACB7GTY0</accession>
<evidence type="ECO:0000313" key="1">
    <source>
        <dbReference type="EMBL" id="KAG8642948.1"/>
    </source>
</evidence>
<name>A0ACB7GTY0_MANES</name>
<organism evidence="1 2">
    <name type="scientific">Manihot esculenta</name>
    <name type="common">Cassava</name>
    <name type="synonym">Jatropha manihot</name>
    <dbReference type="NCBI Taxonomy" id="3983"/>
    <lineage>
        <taxon>Eukaryota</taxon>
        <taxon>Viridiplantae</taxon>
        <taxon>Streptophyta</taxon>
        <taxon>Embryophyta</taxon>
        <taxon>Tracheophyta</taxon>
        <taxon>Spermatophyta</taxon>
        <taxon>Magnoliopsida</taxon>
        <taxon>eudicotyledons</taxon>
        <taxon>Gunneridae</taxon>
        <taxon>Pentapetalae</taxon>
        <taxon>rosids</taxon>
        <taxon>fabids</taxon>
        <taxon>Malpighiales</taxon>
        <taxon>Euphorbiaceae</taxon>
        <taxon>Crotonoideae</taxon>
        <taxon>Manihoteae</taxon>
        <taxon>Manihot</taxon>
    </lineage>
</organism>
<proteinExistence type="predicted"/>
<gene>
    <name evidence="1" type="ORF">MANES_12G146601v8</name>
</gene>
<evidence type="ECO:0000313" key="2">
    <source>
        <dbReference type="Proteomes" id="UP000091857"/>
    </source>
</evidence>
<dbReference type="Proteomes" id="UP000091857">
    <property type="component" value="Chromosome 12"/>
</dbReference>
<comment type="caution">
    <text evidence="1">The sequence shown here is derived from an EMBL/GenBank/DDBJ whole genome shotgun (WGS) entry which is preliminary data.</text>
</comment>
<sequence>MLNNRSNRKTEPNPAQPNPTQPNPTQPNPTQQASNPTPSIPFAESLPSIPFSTFSNLPIPPPLFSRKMRTTKTTNRFSRRTTTRMTMKMTMVKAETTMTMTMTTTMRRRKTVTRMKTVKKSLALDIQLFVYTVETAHTREGPDLSPSDPQWRSSTIPGPDEAKHSILLERLRLRHLKHSSKPSQAKTQFPPKPVVAIEKDEDGFKSKKGKKMVGSFEEIGLSEEVMGAVREMGIEVPTEIQCIGIPAVLDGKSVVLGSYTGSGKTLAYMLPLVQVNLLSCLIDFLVLLL</sequence>